<evidence type="ECO:0000313" key="3">
    <source>
        <dbReference type="Proteomes" id="UP001626603"/>
    </source>
</evidence>
<gene>
    <name evidence="2" type="ORF">R6Y95_00225</name>
</gene>
<reference evidence="2 3" key="1">
    <citation type="submission" date="2023-10" db="EMBL/GenBank/DDBJ databases">
        <title>The complete genome sequence of Methanoculleus palmolei DSM 4273.</title>
        <authorList>
            <person name="Lai S.-J."/>
            <person name="You Y.-T."/>
            <person name="Chen S.-C."/>
        </authorList>
    </citation>
    <scope>NUCLEOTIDE SEQUENCE [LARGE SCALE GENOMIC DNA]</scope>
    <source>
        <strain evidence="2 3">DSM 4273</strain>
    </source>
</reference>
<feature type="region of interest" description="Disordered" evidence="1">
    <location>
        <begin position="26"/>
        <end position="46"/>
    </location>
</feature>
<proteinExistence type="predicted"/>
<dbReference type="AlphaFoldDB" id="A0ABD8AB17"/>
<protein>
    <submittedName>
        <fullName evidence="2">Uncharacterized protein</fullName>
    </submittedName>
</protein>
<dbReference type="EMBL" id="CP137641">
    <property type="protein sequence ID" value="WOX55781.1"/>
    <property type="molecule type" value="Genomic_DNA"/>
</dbReference>
<evidence type="ECO:0000256" key="1">
    <source>
        <dbReference type="SAM" id="MobiDB-lite"/>
    </source>
</evidence>
<evidence type="ECO:0000313" key="2">
    <source>
        <dbReference type="EMBL" id="WOX55781.1"/>
    </source>
</evidence>
<name>A0ABD8AB17_9EURY</name>
<keyword evidence="3" id="KW-1185">Reference proteome</keyword>
<dbReference type="Proteomes" id="UP001626603">
    <property type="component" value="Chromosome"/>
</dbReference>
<organism evidence="2 3">
    <name type="scientific">Methanoculleus palmolei</name>
    <dbReference type="NCBI Taxonomy" id="72612"/>
    <lineage>
        <taxon>Archaea</taxon>
        <taxon>Methanobacteriati</taxon>
        <taxon>Methanobacteriota</taxon>
        <taxon>Stenosarchaea group</taxon>
        <taxon>Methanomicrobia</taxon>
        <taxon>Methanomicrobiales</taxon>
        <taxon>Methanomicrobiaceae</taxon>
        <taxon>Methanoculleus</taxon>
    </lineage>
</organism>
<sequence>MKFPIPLVIGPYGLTIQRPRWAIVGTTPENGRGESPHAGAEAASARVSNPADRVVLAGRDPGGLFGEGNVVATMLR</sequence>
<accession>A0ABD8AB17</accession>